<sequence>MSLFDSVLSAVSNHVEQQGGLAKVLSGLLANNGELGGLNGLVDKFNQAGMGEVVSSWIGTGANQPISGDQLSQVLGGDMLGKVAGQLGMDPAQLSGQLSAMLPGLVDQLTPNGAIPQGGLGNTGDLMGMLGGLLQQR</sequence>
<dbReference type="InterPro" id="IPR027405">
    <property type="entry name" value="YidB-like"/>
</dbReference>
<dbReference type="AlphaFoldDB" id="A0A1W9KZW6"/>
<comment type="caution">
    <text evidence="1">The sequence shown here is derived from an EMBL/GenBank/DDBJ whole genome shotgun (WGS) entry which is preliminary data.</text>
</comment>
<dbReference type="SUPFAM" id="SSF140804">
    <property type="entry name" value="YidB-like"/>
    <property type="match status" value="1"/>
</dbReference>
<evidence type="ECO:0000313" key="2">
    <source>
        <dbReference type="Proteomes" id="UP000192505"/>
    </source>
</evidence>
<proteinExistence type="predicted"/>
<organism evidence="1 2">
    <name type="scientific">Rhodoferax ferrireducens</name>
    <dbReference type="NCBI Taxonomy" id="192843"/>
    <lineage>
        <taxon>Bacteria</taxon>
        <taxon>Pseudomonadati</taxon>
        <taxon>Pseudomonadota</taxon>
        <taxon>Betaproteobacteria</taxon>
        <taxon>Burkholderiales</taxon>
        <taxon>Comamonadaceae</taxon>
        <taxon>Rhodoferax</taxon>
    </lineage>
</organism>
<dbReference type="Pfam" id="PF20159">
    <property type="entry name" value="YidB"/>
    <property type="match status" value="1"/>
</dbReference>
<name>A0A1W9KZW6_9BURK</name>
<dbReference type="EMBL" id="MTEI01000001">
    <property type="protein sequence ID" value="OQW90230.1"/>
    <property type="molecule type" value="Genomic_DNA"/>
</dbReference>
<accession>A0A1W9KZW6</accession>
<dbReference type="InterPro" id="IPR045372">
    <property type="entry name" value="YidB"/>
</dbReference>
<protein>
    <recommendedName>
        <fullName evidence="3">DUF937 domain-containing protein</fullName>
    </recommendedName>
</protein>
<reference evidence="1 2" key="1">
    <citation type="submission" date="2017-01" db="EMBL/GenBank/DDBJ databases">
        <title>Novel large sulfur bacteria in the metagenomes of groundwater-fed chemosynthetic microbial mats in the Lake Huron basin.</title>
        <authorList>
            <person name="Sharrar A.M."/>
            <person name="Flood B.E."/>
            <person name="Bailey J.V."/>
            <person name="Jones D.S."/>
            <person name="Biddanda B."/>
            <person name="Ruberg S.A."/>
            <person name="Marcus D.N."/>
            <person name="Dick G.J."/>
        </authorList>
    </citation>
    <scope>NUCLEOTIDE SEQUENCE [LARGE SCALE GENOMIC DNA]</scope>
    <source>
        <strain evidence="1">A7</strain>
    </source>
</reference>
<dbReference type="Proteomes" id="UP000192505">
    <property type="component" value="Unassembled WGS sequence"/>
</dbReference>
<dbReference type="Gene3D" id="1.10.10.690">
    <property type="entry name" value="YidB-like"/>
    <property type="match status" value="1"/>
</dbReference>
<evidence type="ECO:0000313" key="1">
    <source>
        <dbReference type="EMBL" id="OQW90230.1"/>
    </source>
</evidence>
<evidence type="ECO:0008006" key="3">
    <source>
        <dbReference type="Google" id="ProtNLM"/>
    </source>
</evidence>
<gene>
    <name evidence="1" type="ORF">BWK72_03200</name>
</gene>